<feature type="transmembrane region" description="Helical" evidence="6">
    <location>
        <begin position="285"/>
        <end position="305"/>
    </location>
</feature>
<reference evidence="8" key="2">
    <citation type="submission" date="2021-01" db="EMBL/GenBank/DDBJ databases">
        <authorList>
            <person name="Schikora-Tamarit M.A."/>
        </authorList>
    </citation>
    <scope>NUCLEOTIDE SEQUENCE</scope>
    <source>
        <strain evidence="8">CBS6341</strain>
    </source>
</reference>
<protein>
    <recommendedName>
        <fullName evidence="7">Major facilitator superfamily (MFS) profile domain-containing protein</fullName>
    </recommendedName>
</protein>
<feature type="transmembrane region" description="Helical" evidence="6">
    <location>
        <begin position="146"/>
        <end position="172"/>
    </location>
</feature>
<feature type="transmembrane region" description="Helical" evidence="6">
    <location>
        <begin position="350"/>
        <end position="368"/>
    </location>
</feature>
<keyword evidence="5 6" id="KW-0472">Membrane</keyword>
<keyword evidence="9" id="KW-1185">Reference proteome</keyword>
<comment type="subcellular location">
    <subcellularLocation>
        <location evidence="1">Membrane</location>
        <topology evidence="1">Multi-pass membrane protein</topology>
    </subcellularLocation>
</comment>
<evidence type="ECO:0000256" key="1">
    <source>
        <dbReference type="ARBA" id="ARBA00004141"/>
    </source>
</evidence>
<dbReference type="InterPro" id="IPR011701">
    <property type="entry name" value="MFS"/>
</dbReference>
<evidence type="ECO:0000313" key="8">
    <source>
        <dbReference type="EMBL" id="KAH3670252.1"/>
    </source>
</evidence>
<feature type="transmembrane region" description="Helical" evidence="6">
    <location>
        <begin position="380"/>
        <end position="401"/>
    </location>
</feature>
<dbReference type="Pfam" id="PF07690">
    <property type="entry name" value="MFS_1"/>
    <property type="match status" value="1"/>
</dbReference>
<feature type="transmembrane region" description="Helical" evidence="6">
    <location>
        <begin position="178"/>
        <end position="198"/>
    </location>
</feature>
<dbReference type="PANTHER" id="PTHR42718:SF9">
    <property type="entry name" value="MAJOR FACILITATOR SUPERFAMILY MULTIDRUG TRANSPORTER MFSC"/>
    <property type="match status" value="1"/>
</dbReference>
<dbReference type="Gene3D" id="1.20.1250.20">
    <property type="entry name" value="MFS general substrate transporter like domains"/>
    <property type="match status" value="1"/>
</dbReference>
<feature type="transmembrane region" description="Helical" evidence="6">
    <location>
        <begin position="210"/>
        <end position="230"/>
    </location>
</feature>
<dbReference type="SUPFAM" id="SSF103473">
    <property type="entry name" value="MFS general substrate transporter"/>
    <property type="match status" value="1"/>
</dbReference>
<name>A0A9P8PE96_9ASCO</name>
<proteinExistence type="predicted"/>
<dbReference type="PROSITE" id="PS50850">
    <property type="entry name" value="MFS"/>
    <property type="match status" value="1"/>
</dbReference>
<feature type="transmembrane region" description="Helical" evidence="6">
    <location>
        <begin position="118"/>
        <end position="139"/>
    </location>
</feature>
<dbReference type="OrthoDB" id="440755at2759"/>
<dbReference type="EMBL" id="JAEUBF010001309">
    <property type="protein sequence ID" value="KAH3670252.1"/>
    <property type="molecule type" value="Genomic_DNA"/>
</dbReference>
<feature type="transmembrane region" description="Helical" evidence="6">
    <location>
        <begin position="90"/>
        <end position="112"/>
    </location>
</feature>
<sequence>MLFDFRYKFIESTPNVLKSKWIIFVMVAISTTLDLLNVTSLLVSTKFIAEKYNISTPIASWTLSAYAITFSGFIAFQGRVGDIIGHDNQFILNSFVFSIWSLLCGVVDKIYAYIVFRAFQGIAAAALIPSNFAIIASIFENKQLNIALTILTGVLITSTALGLIVGGAFLRINVHQHGIGYLTAAVSLSLGLMAVFNFPKLQKSKDRLKNLDYIGSLILISGLLLTVVGFTEAGESWKTPKAYVVLIVGLLLIGFFFIFENYICLKYFPKTHLLVPSSIWKIPNYLPLVFNSILNYSAYFGIMFISTSYSLNIDEVSPLIAGVRYFPFVVTMVIGVLVLTQVYGKFSQKWTSTLGFFIATLGLILFTRMDYKIHNYYWKFSFTGQILVSGGCCLYFVHYLNMIIENAPIEVQGIVSGIAQTFAQFGVALAFAVITSIVSEDVTDKDYLSKRYQYGSYFCLACFGAGTLLLTLFVHDVKPNQVKIDGSLDNSESKDEKTEGIIGRGSVSLKDIDGLV</sequence>
<evidence type="ECO:0000256" key="3">
    <source>
        <dbReference type="ARBA" id="ARBA00022692"/>
    </source>
</evidence>
<evidence type="ECO:0000256" key="6">
    <source>
        <dbReference type="SAM" id="Phobius"/>
    </source>
</evidence>
<keyword evidence="3 6" id="KW-0812">Transmembrane</keyword>
<reference evidence="8" key="1">
    <citation type="journal article" date="2021" name="Open Biol.">
        <title>Shared evolutionary footprints suggest mitochondrial oxidative damage underlies multiple complex I losses in fungi.</title>
        <authorList>
            <person name="Schikora-Tamarit M.A."/>
            <person name="Marcet-Houben M."/>
            <person name="Nosek J."/>
            <person name="Gabaldon T."/>
        </authorList>
    </citation>
    <scope>NUCLEOTIDE SEQUENCE</scope>
    <source>
        <strain evidence="8">CBS6341</strain>
    </source>
</reference>
<dbReference type="AlphaFoldDB" id="A0A9P8PE96"/>
<evidence type="ECO:0000256" key="2">
    <source>
        <dbReference type="ARBA" id="ARBA00022448"/>
    </source>
</evidence>
<dbReference type="GO" id="GO:0016020">
    <property type="term" value="C:membrane"/>
    <property type="evidence" value="ECO:0007669"/>
    <property type="project" value="UniProtKB-SubCell"/>
</dbReference>
<dbReference type="Proteomes" id="UP000769528">
    <property type="component" value="Unassembled WGS sequence"/>
</dbReference>
<organism evidence="8 9">
    <name type="scientific">Wickerhamomyces mucosus</name>
    <dbReference type="NCBI Taxonomy" id="1378264"/>
    <lineage>
        <taxon>Eukaryota</taxon>
        <taxon>Fungi</taxon>
        <taxon>Dikarya</taxon>
        <taxon>Ascomycota</taxon>
        <taxon>Saccharomycotina</taxon>
        <taxon>Saccharomycetes</taxon>
        <taxon>Phaffomycetales</taxon>
        <taxon>Wickerhamomycetaceae</taxon>
        <taxon>Wickerhamomyces</taxon>
    </lineage>
</organism>
<feature type="transmembrane region" description="Helical" evidence="6">
    <location>
        <begin position="454"/>
        <end position="474"/>
    </location>
</feature>
<comment type="caution">
    <text evidence="8">The sequence shown here is derived from an EMBL/GenBank/DDBJ whole genome shotgun (WGS) entry which is preliminary data.</text>
</comment>
<dbReference type="InterPro" id="IPR020846">
    <property type="entry name" value="MFS_dom"/>
</dbReference>
<dbReference type="Gene3D" id="1.20.1720.10">
    <property type="entry name" value="Multidrug resistance protein D"/>
    <property type="match status" value="1"/>
</dbReference>
<evidence type="ECO:0000256" key="5">
    <source>
        <dbReference type="ARBA" id="ARBA00023136"/>
    </source>
</evidence>
<feature type="domain" description="Major facilitator superfamily (MFS) profile" evidence="7">
    <location>
        <begin position="23"/>
        <end position="479"/>
    </location>
</feature>
<feature type="transmembrane region" description="Helical" evidence="6">
    <location>
        <begin position="58"/>
        <end position="78"/>
    </location>
</feature>
<evidence type="ECO:0000313" key="9">
    <source>
        <dbReference type="Proteomes" id="UP000769528"/>
    </source>
</evidence>
<dbReference type="GO" id="GO:0022857">
    <property type="term" value="F:transmembrane transporter activity"/>
    <property type="evidence" value="ECO:0007669"/>
    <property type="project" value="InterPro"/>
</dbReference>
<gene>
    <name evidence="8" type="ORF">WICMUC_004905</name>
</gene>
<keyword evidence="2" id="KW-0813">Transport</keyword>
<feature type="transmembrane region" description="Helical" evidence="6">
    <location>
        <begin position="413"/>
        <end position="434"/>
    </location>
</feature>
<evidence type="ECO:0000256" key="4">
    <source>
        <dbReference type="ARBA" id="ARBA00022989"/>
    </source>
</evidence>
<dbReference type="InterPro" id="IPR036259">
    <property type="entry name" value="MFS_trans_sf"/>
</dbReference>
<feature type="transmembrane region" description="Helical" evidence="6">
    <location>
        <begin position="242"/>
        <end position="264"/>
    </location>
</feature>
<feature type="transmembrane region" description="Helical" evidence="6">
    <location>
        <begin position="325"/>
        <end position="343"/>
    </location>
</feature>
<evidence type="ECO:0000259" key="7">
    <source>
        <dbReference type="PROSITE" id="PS50850"/>
    </source>
</evidence>
<feature type="transmembrane region" description="Helical" evidence="6">
    <location>
        <begin position="21"/>
        <end position="43"/>
    </location>
</feature>
<keyword evidence="4 6" id="KW-1133">Transmembrane helix</keyword>
<accession>A0A9P8PE96</accession>
<dbReference type="PANTHER" id="PTHR42718">
    <property type="entry name" value="MAJOR FACILITATOR SUPERFAMILY MULTIDRUG TRANSPORTER MFSC"/>
    <property type="match status" value="1"/>
</dbReference>